<keyword evidence="2" id="KW-0812">Transmembrane</keyword>
<evidence type="ECO:0000256" key="1">
    <source>
        <dbReference type="ARBA" id="ARBA00009670"/>
    </source>
</evidence>
<dbReference type="PANTHER" id="PTHR10566">
    <property type="entry name" value="CHAPERONE-ACTIVITY OF BC1 COMPLEX CABC1 -RELATED"/>
    <property type="match status" value="1"/>
</dbReference>
<accession>A0A2W5FCG3</accession>
<dbReference type="InterPro" id="IPR004147">
    <property type="entry name" value="ABC1_dom"/>
</dbReference>
<dbReference type="AlphaFoldDB" id="A0A2W5FCG3"/>
<feature type="domain" description="ABC1 atypical kinase-like" evidence="3">
    <location>
        <begin position="88"/>
        <end position="328"/>
    </location>
</feature>
<dbReference type="CDD" id="cd05121">
    <property type="entry name" value="ABC1_ADCK3-like"/>
    <property type="match status" value="1"/>
</dbReference>
<evidence type="ECO:0000256" key="2">
    <source>
        <dbReference type="SAM" id="Phobius"/>
    </source>
</evidence>
<feature type="transmembrane region" description="Helical" evidence="2">
    <location>
        <begin position="488"/>
        <end position="506"/>
    </location>
</feature>
<protein>
    <recommendedName>
        <fullName evidence="3">ABC1 atypical kinase-like domain-containing protein</fullName>
    </recommendedName>
</protein>
<dbReference type="InterPro" id="IPR050154">
    <property type="entry name" value="UbiB_kinase"/>
</dbReference>
<dbReference type="Proteomes" id="UP000249739">
    <property type="component" value="Unassembled WGS sequence"/>
</dbReference>
<organism evidence="4 5">
    <name type="scientific">Micavibrio aeruginosavorus</name>
    <dbReference type="NCBI Taxonomy" id="349221"/>
    <lineage>
        <taxon>Bacteria</taxon>
        <taxon>Pseudomonadati</taxon>
        <taxon>Bdellovibrionota</taxon>
        <taxon>Bdellovibrionia</taxon>
        <taxon>Bdellovibrionales</taxon>
        <taxon>Pseudobdellovibrionaceae</taxon>
        <taxon>Micavibrio</taxon>
    </lineage>
</organism>
<sequence>MLPFILSPNDYRRLATLLRTLAPTTARPALVWLGLLRTATAIEADESVLYEGFVAALEALGPTFVKLGQIMATRSDLLPPELTERLGRLHDNVAPVPFEELREQLTIDLGGAPEELFAEFSSAPIAAASIAQVYAARLKTGEDVVVKVRRPGIEAVMRADLRLLAAAARVVERRAPALRRHQPVRAVAELSEALLEEIDFRIEARNQTEIRKRTTAFHVPLIHERFTTERTMVSTRVRGRSPNAAFRAEQPALARTLAPEAARGLLGMILIDGVFHADPHPGNILVTSDGHLALLDFGSVGRLSAKRREQVLVVLGSLVDADVAAVSDVLMEWAGRSGPPPPALEQGVERFFLRYSPDSGRPIRLAEAVSEFISIARDNALTLPPDLLLLMRTLGIAEGLARTLDPDIDVVAAIAPVVVRAFASRFEPKALATRALRTFKELDQILAIGPEAIRRGIGRISRDGLVIKVSVSHLDELPRAVKRAGESLSLGIVVAALIIAAGIVTIGNDDQLASLGRLAILILSGVGLIAFLVRLSRRD</sequence>
<dbReference type="EMBL" id="QFOT01000203">
    <property type="protein sequence ID" value="PZP53038.1"/>
    <property type="molecule type" value="Genomic_DNA"/>
</dbReference>
<keyword evidence="2" id="KW-1133">Transmembrane helix</keyword>
<comment type="caution">
    <text evidence="4">The sequence shown here is derived from an EMBL/GenBank/DDBJ whole genome shotgun (WGS) entry which is preliminary data.</text>
</comment>
<name>A0A2W5FCG3_9BACT</name>
<dbReference type="SUPFAM" id="SSF56112">
    <property type="entry name" value="Protein kinase-like (PK-like)"/>
    <property type="match status" value="1"/>
</dbReference>
<feature type="transmembrane region" description="Helical" evidence="2">
    <location>
        <begin position="512"/>
        <end position="533"/>
    </location>
</feature>
<dbReference type="InterPro" id="IPR011009">
    <property type="entry name" value="Kinase-like_dom_sf"/>
</dbReference>
<evidence type="ECO:0000313" key="5">
    <source>
        <dbReference type="Proteomes" id="UP000249739"/>
    </source>
</evidence>
<evidence type="ECO:0000259" key="3">
    <source>
        <dbReference type="Pfam" id="PF03109"/>
    </source>
</evidence>
<keyword evidence="2" id="KW-0472">Membrane</keyword>
<gene>
    <name evidence="4" type="ORF">DI586_11445</name>
</gene>
<dbReference type="Pfam" id="PF03109">
    <property type="entry name" value="ABC1"/>
    <property type="match status" value="1"/>
</dbReference>
<dbReference type="Gene3D" id="1.10.510.10">
    <property type="entry name" value="Transferase(Phosphotransferase) domain 1"/>
    <property type="match status" value="1"/>
</dbReference>
<comment type="similarity">
    <text evidence="1">Belongs to the protein kinase superfamily. ADCK protein kinase family.</text>
</comment>
<reference evidence="4 5" key="1">
    <citation type="submission" date="2017-08" db="EMBL/GenBank/DDBJ databases">
        <title>Infants hospitalized years apart are colonized by the same room-sourced microbial strains.</title>
        <authorList>
            <person name="Brooks B."/>
            <person name="Olm M.R."/>
            <person name="Firek B.A."/>
            <person name="Baker R."/>
            <person name="Thomas B.C."/>
            <person name="Morowitz M.J."/>
            <person name="Banfield J.F."/>
        </authorList>
    </citation>
    <scope>NUCLEOTIDE SEQUENCE [LARGE SCALE GENOMIC DNA]</scope>
    <source>
        <strain evidence="4">S2_006_000_R2_64</strain>
    </source>
</reference>
<dbReference type="PANTHER" id="PTHR10566:SF113">
    <property type="entry name" value="PROTEIN ACTIVITY OF BC1 COMPLEX KINASE 7, CHLOROPLASTIC"/>
    <property type="match status" value="1"/>
</dbReference>
<proteinExistence type="inferred from homology"/>
<evidence type="ECO:0000313" key="4">
    <source>
        <dbReference type="EMBL" id="PZP53038.1"/>
    </source>
</evidence>